<evidence type="ECO:0000256" key="1">
    <source>
        <dbReference type="SAM" id="MobiDB-lite"/>
    </source>
</evidence>
<name>A0ABR4PAM9_9HELO</name>
<dbReference type="CDD" id="cd18186">
    <property type="entry name" value="BTB_POZ_ZBTB_KLHL-like"/>
    <property type="match status" value="1"/>
</dbReference>
<dbReference type="EMBL" id="JBFCZG010000007">
    <property type="protein sequence ID" value="KAL3420338.1"/>
    <property type="molecule type" value="Genomic_DNA"/>
</dbReference>
<evidence type="ECO:0008006" key="4">
    <source>
        <dbReference type="Google" id="ProtNLM"/>
    </source>
</evidence>
<evidence type="ECO:0000313" key="2">
    <source>
        <dbReference type="EMBL" id="KAL3420338.1"/>
    </source>
</evidence>
<dbReference type="Gene3D" id="3.30.710.10">
    <property type="entry name" value="Potassium Channel Kv1.1, Chain A"/>
    <property type="match status" value="1"/>
</dbReference>
<protein>
    <recommendedName>
        <fullName evidence="4">BTB domain-containing protein</fullName>
    </recommendedName>
</protein>
<dbReference type="InterPro" id="IPR011333">
    <property type="entry name" value="SKP1/BTB/POZ_sf"/>
</dbReference>
<reference evidence="2 3" key="1">
    <citation type="submission" date="2024-06" db="EMBL/GenBank/DDBJ databases">
        <title>Complete genome of Phlyctema vagabunda strain 19-DSS-EL-015.</title>
        <authorList>
            <person name="Fiorenzani C."/>
        </authorList>
    </citation>
    <scope>NUCLEOTIDE SEQUENCE [LARGE SCALE GENOMIC DNA]</scope>
    <source>
        <strain evidence="2 3">19-DSS-EL-015</strain>
    </source>
</reference>
<proteinExistence type="predicted"/>
<sequence length="307" mass="34583">MPRASKRKKVGCHCGEHDTQKECDEDAAAEETKQGEVEKPTVTEKDDTPQAELNRQKTLIREMAGCAVVTSSRALQINCSEDGAQSFVVHEDLLNLHTNVRLFRGYSLGLPGVSPTHLAHFVSWMYTGDIHKEIDSTVEELWTAAKTLGSRRFKNHCMDHIRIIAKEQYEDPDRKPYPSCEEVTAAYSSSAVEESKLRLFMADCLSCCSPYSASDPEGNAAWDLVFGKCNNLSLDVLKAGLMNWGKAKPWDNQFRDRYVEDVMPLDEEWRTVLSYHNLRSMVDSAARDGNVKAIVKKAAFNENKDEE</sequence>
<gene>
    <name evidence="2" type="ORF">PVAG01_08837</name>
</gene>
<feature type="region of interest" description="Disordered" evidence="1">
    <location>
        <begin position="23"/>
        <end position="49"/>
    </location>
</feature>
<evidence type="ECO:0000313" key="3">
    <source>
        <dbReference type="Proteomes" id="UP001629113"/>
    </source>
</evidence>
<keyword evidence="3" id="KW-1185">Reference proteome</keyword>
<dbReference type="Proteomes" id="UP001629113">
    <property type="component" value="Unassembled WGS sequence"/>
</dbReference>
<organism evidence="2 3">
    <name type="scientific">Phlyctema vagabunda</name>
    <dbReference type="NCBI Taxonomy" id="108571"/>
    <lineage>
        <taxon>Eukaryota</taxon>
        <taxon>Fungi</taxon>
        <taxon>Dikarya</taxon>
        <taxon>Ascomycota</taxon>
        <taxon>Pezizomycotina</taxon>
        <taxon>Leotiomycetes</taxon>
        <taxon>Helotiales</taxon>
        <taxon>Dermateaceae</taxon>
        <taxon>Phlyctema</taxon>
    </lineage>
</organism>
<feature type="compositionally biased region" description="Basic and acidic residues" evidence="1">
    <location>
        <begin position="30"/>
        <end position="48"/>
    </location>
</feature>
<dbReference type="SUPFAM" id="SSF54695">
    <property type="entry name" value="POZ domain"/>
    <property type="match status" value="1"/>
</dbReference>
<accession>A0ABR4PAM9</accession>
<comment type="caution">
    <text evidence="2">The sequence shown here is derived from an EMBL/GenBank/DDBJ whole genome shotgun (WGS) entry which is preliminary data.</text>
</comment>